<evidence type="ECO:0000256" key="1">
    <source>
        <dbReference type="SAM" id="Phobius"/>
    </source>
</evidence>
<feature type="transmembrane region" description="Helical" evidence="1">
    <location>
        <begin position="12"/>
        <end position="30"/>
    </location>
</feature>
<gene>
    <name evidence="2" type="ORF">AN957_18965</name>
</gene>
<keyword evidence="1" id="KW-0812">Transmembrane</keyword>
<dbReference type="AlphaFoldDB" id="A0A0Q3VHI6"/>
<keyword evidence="3" id="KW-1185">Reference proteome</keyword>
<dbReference type="PATRIC" id="fig|1637975.4.peg.3750"/>
<feature type="transmembrane region" description="Helical" evidence="1">
    <location>
        <begin position="36"/>
        <end position="56"/>
    </location>
</feature>
<proteinExistence type="predicted"/>
<reference evidence="2 3" key="1">
    <citation type="submission" date="2015-09" db="EMBL/GenBank/DDBJ databases">
        <title>Genome sequencing project for genomic taxonomy and phylogenomics of Bacillus-like bacteria.</title>
        <authorList>
            <person name="Liu B."/>
            <person name="Wang J."/>
            <person name="Zhu Y."/>
            <person name="Liu G."/>
            <person name="Chen Q."/>
            <person name="Chen Z."/>
            <person name="Lan J."/>
            <person name="Che J."/>
            <person name="Ge C."/>
            <person name="Shi H."/>
            <person name="Pan Z."/>
            <person name="Liu X."/>
        </authorList>
    </citation>
    <scope>NUCLEOTIDE SEQUENCE [LARGE SCALE GENOMIC DNA]</scope>
    <source>
        <strain evidence="2 3">FJAT-18043</strain>
    </source>
</reference>
<name>A0A0Q3VHI6_9BACI</name>
<evidence type="ECO:0000313" key="3">
    <source>
        <dbReference type="Proteomes" id="UP000050996"/>
    </source>
</evidence>
<accession>A0A0Q3VHI6</accession>
<dbReference type="EMBL" id="LJIX01000006">
    <property type="protein sequence ID" value="KQL20463.1"/>
    <property type="molecule type" value="Genomic_DNA"/>
</dbReference>
<sequence length="82" mass="9818">MRKFLFSAFSPLIWIPLGIVVYLSYIHLISWLSYPIGAVVVIFFGVAIICWLFFFMKDVIYFIKRLFKDDNTRDEKGFKKHF</sequence>
<keyword evidence="1" id="KW-1133">Transmembrane helix</keyword>
<dbReference type="Proteomes" id="UP000050996">
    <property type="component" value="Unassembled WGS sequence"/>
</dbReference>
<protein>
    <submittedName>
        <fullName evidence="2">Uncharacterized protein</fullName>
    </submittedName>
</protein>
<evidence type="ECO:0000313" key="2">
    <source>
        <dbReference type="EMBL" id="KQL20463.1"/>
    </source>
</evidence>
<organism evidence="2 3">
    <name type="scientific">Cytobacillus solani</name>
    <dbReference type="NCBI Taxonomy" id="1637975"/>
    <lineage>
        <taxon>Bacteria</taxon>
        <taxon>Bacillati</taxon>
        <taxon>Bacillota</taxon>
        <taxon>Bacilli</taxon>
        <taxon>Bacillales</taxon>
        <taxon>Bacillaceae</taxon>
        <taxon>Cytobacillus</taxon>
    </lineage>
</organism>
<dbReference type="STRING" id="1637975.AN957_18965"/>
<keyword evidence="1" id="KW-0472">Membrane</keyword>
<dbReference type="RefSeq" id="WP_056685587.1">
    <property type="nucleotide sequence ID" value="NZ_LJIX01000006.1"/>
</dbReference>
<comment type="caution">
    <text evidence="2">The sequence shown here is derived from an EMBL/GenBank/DDBJ whole genome shotgun (WGS) entry which is preliminary data.</text>
</comment>